<sequence>MVALARKLSSLGETTAAKFLRIGSNSVYLWTSTLAQASSPRTSISTTGVNAQIKLVAGNSAGKVTSFHLSSQGPTHDEIDFEFLRNLSGDPYTLHINVSSQGKGDKEQ</sequence>
<protein>
    <submittedName>
        <fullName evidence="4">Xyloglucan endotransglucosylase/hydrolase protein 15-like</fullName>
    </submittedName>
</protein>
<dbReference type="EMBL" id="JANAVB010033616">
    <property type="protein sequence ID" value="KAJ6808139.1"/>
    <property type="molecule type" value="Genomic_DNA"/>
</dbReference>
<evidence type="ECO:0000256" key="2">
    <source>
        <dbReference type="ARBA" id="ARBA00023295"/>
    </source>
</evidence>
<dbReference type="GO" id="GO:0004553">
    <property type="term" value="F:hydrolase activity, hydrolyzing O-glycosyl compounds"/>
    <property type="evidence" value="ECO:0007669"/>
    <property type="project" value="InterPro"/>
</dbReference>
<organism evidence="4 5">
    <name type="scientific">Iris pallida</name>
    <name type="common">Sweet iris</name>
    <dbReference type="NCBI Taxonomy" id="29817"/>
    <lineage>
        <taxon>Eukaryota</taxon>
        <taxon>Viridiplantae</taxon>
        <taxon>Streptophyta</taxon>
        <taxon>Embryophyta</taxon>
        <taxon>Tracheophyta</taxon>
        <taxon>Spermatophyta</taxon>
        <taxon>Magnoliopsida</taxon>
        <taxon>Liliopsida</taxon>
        <taxon>Asparagales</taxon>
        <taxon>Iridaceae</taxon>
        <taxon>Iridoideae</taxon>
        <taxon>Irideae</taxon>
        <taxon>Iris</taxon>
    </lineage>
</organism>
<keyword evidence="1" id="KW-0378">Hydrolase</keyword>
<reference evidence="4" key="1">
    <citation type="journal article" date="2023" name="GigaByte">
        <title>Genome assembly of the bearded iris, Iris pallida Lam.</title>
        <authorList>
            <person name="Bruccoleri R.E."/>
            <person name="Oakeley E.J."/>
            <person name="Faust A.M.E."/>
            <person name="Altorfer M."/>
            <person name="Dessus-Babus S."/>
            <person name="Burckhardt D."/>
            <person name="Oertli M."/>
            <person name="Naumann U."/>
            <person name="Petersen F."/>
            <person name="Wong J."/>
        </authorList>
    </citation>
    <scope>NUCLEOTIDE SEQUENCE</scope>
    <source>
        <strain evidence="4">GSM-AAB239-AS_SAM_17_03QT</strain>
    </source>
</reference>
<comment type="caution">
    <text evidence="4">The sequence shown here is derived from an EMBL/GenBank/DDBJ whole genome shotgun (WGS) entry which is preliminary data.</text>
</comment>
<keyword evidence="5" id="KW-1185">Reference proteome</keyword>
<dbReference type="InterPro" id="IPR044791">
    <property type="entry name" value="Beta-glucanase/XTH"/>
</dbReference>
<dbReference type="AlphaFoldDB" id="A0AAX6EW88"/>
<keyword evidence="2" id="KW-0326">Glycosidase</keyword>
<accession>A0AAX6EW88</accession>
<dbReference type="Pfam" id="PF00722">
    <property type="entry name" value="Glyco_hydro_16"/>
    <property type="match status" value="1"/>
</dbReference>
<dbReference type="InterPro" id="IPR000757">
    <property type="entry name" value="Beta-glucanase-like"/>
</dbReference>
<dbReference type="PANTHER" id="PTHR31062">
    <property type="entry name" value="XYLOGLUCAN ENDOTRANSGLUCOSYLASE/HYDROLASE PROTEIN 8-RELATED"/>
    <property type="match status" value="1"/>
</dbReference>
<name>A0AAX6EW88_IRIPA</name>
<dbReference type="Proteomes" id="UP001140949">
    <property type="component" value="Unassembled WGS sequence"/>
</dbReference>
<dbReference type="GO" id="GO:0005975">
    <property type="term" value="P:carbohydrate metabolic process"/>
    <property type="evidence" value="ECO:0007669"/>
    <property type="project" value="InterPro"/>
</dbReference>
<dbReference type="InterPro" id="IPR013320">
    <property type="entry name" value="ConA-like_dom_sf"/>
</dbReference>
<proteinExistence type="predicted"/>
<evidence type="ECO:0000259" key="3">
    <source>
        <dbReference type="Pfam" id="PF00722"/>
    </source>
</evidence>
<dbReference type="Gene3D" id="2.60.120.200">
    <property type="match status" value="1"/>
</dbReference>
<reference evidence="4" key="2">
    <citation type="submission" date="2023-04" db="EMBL/GenBank/DDBJ databases">
        <authorList>
            <person name="Bruccoleri R.E."/>
            <person name="Oakeley E.J."/>
            <person name="Faust A.-M."/>
            <person name="Dessus-Babus S."/>
            <person name="Altorfer M."/>
            <person name="Burckhardt D."/>
            <person name="Oertli M."/>
            <person name="Naumann U."/>
            <person name="Petersen F."/>
            <person name="Wong J."/>
        </authorList>
    </citation>
    <scope>NUCLEOTIDE SEQUENCE</scope>
    <source>
        <strain evidence="4">GSM-AAB239-AS_SAM_17_03QT</strain>
        <tissue evidence="4">Leaf</tissue>
    </source>
</reference>
<feature type="domain" description="GH16" evidence="3">
    <location>
        <begin position="38"/>
        <end position="108"/>
    </location>
</feature>
<gene>
    <name evidence="4" type="ORF">M6B38_168650</name>
</gene>
<dbReference type="SUPFAM" id="SSF49899">
    <property type="entry name" value="Concanavalin A-like lectins/glucanases"/>
    <property type="match status" value="1"/>
</dbReference>
<evidence type="ECO:0000313" key="4">
    <source>
        <dbReference type="EMBL" id="KAJ6808139.1"/>
    </source>
</evidence>
<evidence type="ECO:0000313" key="5">
    <source>
        <dbReference type="Proteomes" id="UP001140949"/>
    </source>
</evidence>
<evidence type="ECO:0000256" key="1">
    <source>
        <dbReference type="ARBA" id="ARBA00022801"/>
    </source>
</evidence>